<dbReference type="PANTHER" id="PTHR34754">
    <property type="entry name" value="COILED-COIL DOMAIN-CONTAINING PROTEIN 60"/>
    <property type="match status" value="1"/>
</dbReference>
<feature type="region of interest" description="Disordered" evidence="1">
    <location>
        <begin position="410"/>
        <end position="429"/>
    </location>
</feature>
<feature type="region of interest" description="Disordered" evidence="1">
    <location>
        <begin position="231"/>
        <end position="254"/>
    </location>
</feature>
<accession>A0ABP0GNW9</accession>
<protein>
    <recommendedName>
        <fullName evidence="4">Coiled-coil domain-containing protein 60</fullName>
    </recommendedName>
</protein>
<dbReference type="InterPro" id="IPR031526">
    <property type="entry name" value="DUF4698"/>
</dbReference>
<feature type="region of interest" description="Disordered" evidence="1">
    <location>
        <begin position="607"/>
        <end position="646"/>
    </location>
</feature>
<dbReference type="Proteomes" id="UP001642483">
    <property type="component" value="Unassembled WGS sequence"/>
</dbReference>
<reference evidence="2 3" key="1">
    <citation type="submission" date="2024-02" db="EMBL/GenBank/DDBJ databases">
        <authorList>
            <person name="Daric V."/>
            <person name="Darras S."/>
        </authorList>
    </citation>
    <scope>NUCLEOTIDE SEQUENCE [LARGE SCALE GENOMIC DNA]</scope>
</reference>
<feature type="compositionally biased region" description="Polar residues" evidence="1">
    <location>
        <begin position="123"/>
        <end position="134"/>
    </location>
</feature>
<dbReference type="Pfam" id="PF15769">
    <property type="entry name" value="DUF4698"/>
    <property type="match status" value="2"/>
</dbReference>
<dbReference type="PANTHER" id="PTHR34754:SF1">
    <property type="entry name" value="COILED-COIL DOMAIN-CONTAINING PROTEIN 60"/>
    <property type="match status" value="1"/>
</dbReference>
<name>A0ABP0GNW9_CLALP</name>
<organism evidence="2 3">
    <name type="scientific">Clavelina lepadiformis</name>
    <name type="common">Light-bulb sea squirt</name>
    <name type="synonym">Ascidia lepadiformis</name>
    <dbReference type="NCBI Taxonomy" id="159417"/>
    <lineage>
        <taxon>Eukaryota</taxon>
        <taxon>Metazoa</taxon>
        <taxon>Chordata</taxon>
        <taxon>Tunicata</taxon>
        <taxon>Ascidiacea</taxon>
        <taxon>Aplousobranchia</taxon>
        <taxon>Clavelinidae</taxon>
        <taxon>Clavelina</taxon>
    </lineage>
</organism>
<sequence length="846" mass="95889">MSPSIEDVRNYIVIKPVPAWKEATDSKLSARSLQNYALTLPTRYQVFKANYARRLQQMNTQGYSSASWKPYEEVGKPLYLSSKTLLQNSLGQMTDNAQKKDRLGEQSKKDTDKPHTEKATLKFGTNTASKQSTEPDSPPSKAKKAAKYISTASFLMKHRQHEDLQNIVKDLDEVRETMNCVKMGHALFPMLENEQNKRDNAFLVDKQNQLRDLKKGMQIQSVTDDVIGEKEDEELKQRRPSSRQMSLRRAGSRASNITSISAVSAPSPAPGMVAQKAEVKKTLADQARPYTPVHSNINVSIESDNLHFGIWKQLCVLHWILEACKLEASGDSHHHKVMIPLSNCWDEKNPGGRTRDSRIILQEKRNNSKWIKFTKNPSNKMPRSKSRRKITTYPSHQTGIRRNASYASELGSYQGESSARQRISRPPSARSVTLNIFQQLETQDQNIEDYTGEYVGLIRPSRPSSPGQSSIATTVVGGTVAGSDIGDDDNGTDVIDGSEAERRYPQEDFLNEKDYHEHLKKLLSTVKESVDNEMQKREKTAYVVAKVNNRLPMSVYDWSRSSYFKIGKKEVNISKIVVPAATPVTDYSEVKPVKNSLSTTRIRPHTAAVARRRDSIQNSVESGPVRPGSAFLASKPKPKRPMSSPAKLASQFTFKFSSEEKEKNLGQIREKFDEINDSKALQLHNQLTSLDMRRKKRMRVKFDTLSMTSSMQRDLRGMREAAIMTLKEEKESKKKRSNLITCDWYSTLTEHLPYDVHNDENCNVILEKLGMLGIEMAQSMYRVTPDAFLSALRGLRPWELCSPDVSGAVEFIRKHVAKMDEAEFDEWRNSRINQTDPIMGSDSKIK</sequence>
<feature type="region of interest" description="Disordered" evidence="1">
    <location>
        <begin position="373"/>
        <end position="405"/>
    </location>
</feature>
<dbReference type="EMBL" id="CAWYQH010000130">
    <property type="protein sequence ID" value="CAK8692611.1"/>
    <property type="molecule type" value="Genomic_DNA"/>
</dbReference>
<feature type="region of interest" description="Disordered" evidence="1">
    <location>
        <begin position="94"/>
        <end position="143"/>
    </location>
</feature>
<evidence type="ECO:0008006" key="4">
    <source>
        <dbReference type="Google" id="ProtNLM"/>
    </source>
</evidence>
<keyword evidence="3" id="KW-1185">Reference proteome</keyword>
<comment type="caution">
    <text evidence="2">The sequence shown here is derived from an EMBL/GenBank/DDBJ whole genome shotgun (WGS) entry which is preliminary data.</text>
</comment>
<gene>
    <name evidence="2" type="ORF">CVLEPA_LOCUS25863</name>
</gene>
<feature type="compositionally biased region" description="Basic and acidic residues" evidence="1">
    <location>
        <begin position="97"/>
        <end position="120"/>
    </location>
</feature>
<proteinExistence type="predicted"/>
<evidence type="ECO:0000256" key="1">
    <source>
        <dbReference type="SAM" id="MobiDB-lite"/>
    </source>
</evidence>
<evidence type="ECO:0000313" key="3">
    <source>
        <dbReference type="Proteomes" id="UP001642483"/>
    </source>
</evidence>
<evidence type="ECO:0000313" key="2">
    <source>
        <dbReference type="EMBL" id="CAK8692611.1"/>
    </source>
</evidence>